<feature type="compositionally biased region" description="Basic and acidic residues" evidence="1">
    <location>
        <begin position="1"/>
        <end position="12"/>
    </location>
</feature>
<keyword evidence="3" id="KW-1185">Reference proteome</keyword>
<comment type="caution">
    <text evidence="2">The sequence shown here is derived from an EMBL/GenBank/DDBJ whole genome shotgun (WGS) entry which is preliminary data.</text>
</comment>
<sequence>MCSSRHLSETAKVRPAPGLDSPACRNARSSETNLKGSWTGRSTSPESIRPV</sequence>
<proteinExistence type="predicted"/>
<dbReference type="EMBL" id="CAAALY010010839">
    <property type="protein sequence ID" value="VEL11100.1"/>
    <property type="molecule type" value="Genomic_DNA"/>
</dbReference>
<dbReference type="Proteomes" id="UP000784294">
    <property type="component" value="Unassembled WGS sequence"/>
</dbReference>
<protein>
    <submittedName>
        <fullName evidence="2">Uncharacterized protein</fullName>
    </submittedName>
</protein>
<name>A0A3S5CIJ4_9PLAT</name>
<evidence type="ECO:0000313" key="2">
    <source>
        <dbReference type="EMBL" id="VEL11100.1"/>
    </source>
</evidence>
<evidence type="ECO:0000256" key="1">
    <source>
        <dbReference type="SAM" id="MobiDB-lite"/>
    </source>
</evidence>
<gene>
    <name evidence="2" type="ORF">PXEA_LOCUS4540</name>
</gene>
<dbReference type="AlphaFoldDB" id="A0A3S5CIJ4"/>
<evidence type="ECO:0000313" key="3">
    <source>
        <dbReference type="Proteomes" id="UP000784294"/>
    </source>
</evidence>
<accession>A0A3S5CIJ4</accession>
<organism evidence="2 3">
    <name type="scientific">Protopolystoma xenopodis</name>
    <dbReference type="NCBI Taxonomy" id="117903"/>
    <lineage>
        <taxon>Eukaryota</taxon>
        <taxon>Metazoa</taxon>
        <taxon>Spiralia</taxon>
        <taxon>Lophotrochozoa</taxon>
        <taxon>Platyhelminthes</taxon>
        <taxon>Monogenea</taxon>
        <taxon>Polyopisthocotylea</taxon>
        <taxon>Polystomatidea</taxon>
        <taxon>Polystomatidae</taxon>
        <taxon>Protopolystoma</taxon>
    </lineage>
</organism>
<feature type="region of interest" description="Disordered" evidence="1">
    <location>
        <begin position="1"/>
        <end position="51"/>
    </location>
</feature>
<feature type="compositionally biased region" description="Polar residues" evidence="1">
    <location>
        <begin position="27"/>
        <end position="51"/>
    </location>
</feature>
<reference evidence="2" key="1">
    <citation type="submission" date="2018-11" db="EMBL/GenBank/DDBJ databases">
        <authorList>
            <consortium name="Pathogen Informatics"/>
        </authorList>
    </citation>
    <scope>NUCLEOTIDE SEQUENCE</scope>
</reference>